<organism evidence="2 3">
    <name type="scientific">Pseudomonas moraviensis</name>
    <dbReference type="NCBI Taxonomy" id="321662"/>
    <lineage>
        <taxon>Bacteria</taxon>
        <taxon>Pseudomonadati</taxon>
        <taxon>Pseudomonadota</taxon>
        <taxon>Gammaproteobacteria</taxon>
        <taxon>Pseudomonadales</taxon>
        <taxon>Pseudomonadaceae</taxon>
        <taxon>Pseudomonas</taxon>
    </lineage>
</organism>
<protein>
    <recommendedName>
        <fullName evidence="1">RES domain-containing protein</fullName>
    </recommendedName>
</protein>
<dbReference type="EMBL" id="NRST01000001">
    <property type="protein sequence ID" value="PAW56047.1"/>
    <property type="molecule type" value="Genomic_DNA"/>
</dbReference>
<dbReference type="SMART" id="SM00953">
    <property type="entry name" value="RES"/>
    <property type="match status" value="1"/>
</dbReference>
<comment type="caution">
    <text evidence="2">The sequence shown here is derived from an EMBL/GenBank/DDBJ whole genome shotgun (WGS) entry which is preliminary data.</text>
</comment>
<reference evidence="2 3" key="1">
    <citation type="submission" date="2017-08" db="EMBL/GenBank/DDBJ databases">
        <title>Draft Genome Sequence of Pseudomonas moraviensis TYU6, isolated from Taxus cuspidata by using PacBio Single-Molecule Real-Time Technology.</title>
        <authorList>
            <person name="Baek K.-H."/>
            <person name="Mishra A.K."/>
        </authorList>
    </citation>
    <scope>NUCLEOTIDE SEQUENCE [LARGE SCALE GENOMIC DNA]</scope>
    <source>
        <strain evidence="2 3">TYU6</strain>
    </source>
</reference>
<dbReference type="Pfam" id="PF08808">
    <property type="entry name" value="RES"/>
    <property type="match status" value="1"/>
</dbReference>
<evidence type="ECO:0000259" key="1">
    <source>
        <dbReference type="SMART" id="SM00953"/>
    </source>
</evidence>
<dbReference type="InterPro" id="IPR014914">
    <property type="entry name" value="RES_dom"/>
</dbReference>
<evidence type="ECO:0000313" key="3">
    <source>
        <dbReference type="Proteomes" id="UP000217830"/>
    </source>
</evidence>
<sequence>MKAPPLAEPQWPKAYRIVNSSFPPIALFEDVLDPEDLEIAYALEALTNDRLIEQAGILARVRPEDRLSGPGSTPVMAAFTHIGKSSRFTDGTFGVYYAASSQAAAIAETCYHQERFLAATNEADLELTMRTYVNRVVKPLHDVRDGFAHLHQPDPEAYGPSQAFARQLRESESWGMLYNSVRLPGHECVAAFRPPAVSIPKQGKHLRYVWSASQRRISFVFEISQV</sequence>
<dbReference type="AlphaFoldDB" id="A0A2A2PKS8"/>
<name>A0A2A2PKS8_9PSED</name>
<accession>A0A2A2PKS8</accession>
<gene>
    <name evidence="2" type="ORF">CKQ80_12260</name>
</gene>
<dbReference type="Proteomes" id="UP000217830">
    <property type="component" value="Unassembled WGS sequence"/>
</dbReference>
<dbReference type="RefSeq" id="WP_095667799.1">
    <property type="nucleotide sequence ID" value="NZ_NRSS01000001.1"/>
</dbReference>
<feature type="domain" description="RES" evidence="1">
    <location>
        <begin position="78"/>
        <end position="203"/>
    </location>
</feature>
<evidence type="ECO:0000313" key="2">
    <source>
        <dbReference type="EMBL" id="PAW56047.1"/>
    </source>
</evidence>
<proteinExistence type="predicted"/>
<keyword evidence="3" id="KW-1185">Reference proteome</keyword>